<organism evidence="3 4">
    <name type="scientific">Paenibacillus plantiphilus</name>
    <dbReference type="NCBI Taxonomy" id="2905650"/>
    <lineage>
        <taxon>Bacteria</taxon>
        <taxon>Bacillati</taxon>
        <taxon>Bacillota</taxon>
        <taxon>Bacilli</taxon>
        <taxon>Bacillales</taxon>
        <taxon>Paenibacillaceae</taxon>
        <taxon>Paenibacillus</taxon>
    </lineage>
</organism>
<proteinExistence type="predicted"/>
<keyword evidence="2" id="KW-0732">Signal</keyword>
<dbReference type="PANTHER" id="PTHR43215:SF14">
    <property type="entry name" value="RADIAL SPOKE HEAD 1 HOMOLOG"/>
    <property type="match status" value="1"/>
</dbReference>
<evidence type="ECO:0008006" key="5">
    <source>
        <dbReference type="Google" id="ProtNLM"/>
    </source>
</evidence>
<evidence type="ECO:0000313" key="3">
    <source>
        <dbReference type="EMBL" id="CAH1203521.1"/>
    </source>
</evidence>
<keyword evidence="4" id="KW-1185">Reference proteome</keyword>
<comment type="caution">
    <text evidence="3">The sequence shown here is derived from an EMBL/GenBank/DDBJ whole genome shotgun (WGS) entry which is preliminary data.</text>
</comment>
<dbReference type="SMART" id="SM00698">
    <property type="entry name" value="MORN"/>
    <property type="match status" value="5"/>
</dbReference>
<evidence type="ECO:0000313" key="4">
    <source>
        <dbReference type="Proteomes" id="UP000838686"/>
    </source>
</evidence>
<dbReference type="Proteomes" id="UP000838686">
    <property type="component" value="Unassembled WGS sequence"/>
</dbReference>
<reference evidence="3" key="1">
    <citation type="submission" date="2022-01" db="EMBL/GenBank/DDBJ databases">
        <authorList>
            <person name="Criscuolo A."/>
        </authorList>
    </citation>
    <scope>NUCLEOTIDE SEQUENCE</scope>
    <source>
        <strain evidence="3">CIP111893</strain>
    </source>
</reference>
<keyword evidence="1" id="KW-0677">Repeat</keyword>
<accession>A0ABN8G995</accession>
<sequence>MKKTILFILALSLCFSTAAVAASAKVTIKYKDGYYFGYTKNKLPHGKGTRVWERTLRYDGDWVNGQRQGQGYLLFATSLEAGEIISEYTGQWKNDTFHGKGELSDSGYQLEKFGGSHYINYDEVDYMYISDDTYNGEFKNGQREGSGKYNFLLTNDETNVTTQVTYQGEWKKGFMDGKGTLTRIVNEKTEKYVGGFIKGLKHGKGTETLSNKSAKTTKTCQVVYKNGKKMSATSCK</sequence>
<feature type="signal peptide" evidence="2">
    <location>
        <begin position="1"/>
        <end position="21"/>
    </location>
</feature>
<dbReference type="Gene3D" id="2.20.110.10">
    <property type="entry name" value="Histone H3 K4-specific methyltransferase SET7/9 N-terminal domain"/>
    <property type="match status" value="2"/>
</dbReference>
<protein>
    <recommendedName>
        <fullName evidence="5">MORN repeat protein</fullName>
    </recommendedName>
</protein>
<dbReference type="RefSeq" id="WP_236340866.1">
    <property type="nucleotide sequence ID" value="NZ_CAKMMF010000009.1"/>
</dbReference>
<dbReference type="EMBL" id="CAKMMF010000009">
    <property type="protein sequence ID" value="CAH1203521.1"/>
    <property type="molecule type" value="Genomic_DNA"/>
</dbReference>
<name>A0ABN8G995_9BACL</name>
<dbReference type="PANTHER" id="PTHR43215">
    <property type="entry name" value="RADIAL SPOKE HEAD 1 HOMOLOG"/>
    <property type="match status" value="1"/>
</dbReference>
<dbReference type="InterPro" id="IPR003409">
    <property type="entry name" value="MORN"/>
</dbReference>
<gene>
    <name evidence="3" type="ORF">PAECIP111893_01988</name>
</gene>
<evidence type="ECO:0000256" key="2">
    <source>
        <dbReference type="SAM" id="SignalP"/>
    </source>
</evidence>
<feature type="chain" id="PRO_5045476844" description="MORN repeat protein" evidence="2">
    <location>
        <begin position="22"/>
        <end position="236"/>
    </location>
</feature>
<dbReference type="Pfam" id="PF02493">
    <property type="entry name" value="MORN"/>
    <property type="match status" value="6"/>
</dbReference>
<evidence type="ECO:0000256" key="1">
    <source>
        <dbReference type="ARBA" id="ARBA00022737"/>
    </source>
</evidence>
<dbReference type="SUPFAM" id="SSF82185">
    <property type="entry name" value="Histone H3 K4-specific methyltransferase SET7/9 N-terminal domain"/>
    <property type="match status" value="1"/>
</dbReference>